<evidence type="ECO:0000313" key="2">
    <source>
        <dbReference type="Proteomes" id="UP000470771"/>
    </source>
</evidence>
<reference evidence="1 2" key="1">
    <citation type="submission" date="2019-12" db="EMBL/GenBank/DDBJ databases">
        <authorList>
            <person name="Zhao J."/>
        </authorList>
    </citation>
    <scope>NUCLEOTIDE SEQUENCE [LARGE SCALE GENOMIC DNA]</scope>
    <source>
        <strain evidence="1 2">S-15</strain>
    </source>
</reference>
<dbReference type="Proteomes" id="UP000470771">
    <property type="component" value="Unassembled WGS sequence"/>
</dbReference>
<gene>
    <name evidence="1" type="ORF">GQN54_13215</name>
</gene>
<comment type="caution">
    <text evidence="1">The sequence shown here is derived from an EMBL/GenBank/DDBJ whole genome shotgun (WGS) entry which is preliminary data.</text>
</comment>
<proteinExistence type="predicted"/>
<dbReference type="RefSeq" id="WP_160634030.1">
    <property type="nucleotide sequence ID" value="NZ_WWNE01000012.1"/>
</dbReference>
<name>A0A6N9NMG9_9FLAO</name>
<organism evidence="1 2">
    <name type="scientific">Acidiluteibacter ferrifornacis</name>
    <dbReference type="NCBI Taxonomy" id="2692424"/>
    <lineage>
        <taxon>Bacteria</taxon>
        <taxon>Pseudomonadati</taxon>
        <taxon>Bacteroidota</taxon>
        <taxon>Flavobacteriia</taxon>
        <taxon>Flavobacteriales</taxon>
        <taxon>Cryomorphaceae</taxon>
        <taxon>Acidiluteibacter</taxon>
    </lineage>
</organism>
<protein>
    <submittedName>
        <fullName evidence="1">Uncharacterized protein</fullName>
    </submittedName>
</protein>
<dbReference type="AlphaFoldDB" id="A0A6N9NMG9"/>
<accession>A0A6N9NMG9</accession>
<sequence>MFILDPKGEVPHIFHSDLTGAAIQACALCNTDLSDDIDYIIEKAFKKAGTGMVHTIFEYALCFECIPIMQARMSEESKKNITEFFESKVNLEKRFQEMIEENQLEAEKWLNHCVVTNKSIDDLDEYQIYGQFKGNRLVFGLFPYTISGEVLDQIIHLISAKSLDEMNGFKDQIITPDPTLKELFPTNRPPILI</sequence>
<dbReference type="EMBL" id="WWNE01000012">
    <property type="protein sequence ID" value="NBG67082.1"/>
    <property type="molecule type" value="Genomic_DNA"/>
</dbReference>
<evidence type="ECO:0000313" key="1">
    <source>
        <dbReference type="EMBL" id="NBG67082.1"/>
    </source>
</evidence>
<keyword evidence="2" id="KW-1185">Reference proteome</keyword>